<evidence type="ECO:0000313" key="7">
    <source>
        <dbReference type="Proteomes" id="UP000271683"/>
    </source>
</evidence>
<dbReference type="InterPro" id="IPR044119">
    <property type="entry name" value="Adenylation_LigC-like"/>
</dbReference>
<evidence type="ECO:0000259" key="5">
    <source>
        <dbReference type="PROSITE" id="PS50160"/>
    </source>
</evidence>
<name>A0A3N1GTJ7_9ACTN</name>
<evidence type="ECO:0000313" key="6">
    <source>
        <dbReference type="EMBL" id="ROP33613.1"/>
    </source>
</evidence>
<dbReference type="PROSITE" id="PS50160">
    <property type="entry name" value="DNA_LIGASE_A3"/>
    <property type="match status" value="1"/>
</dbReference>
<dbReference type="AlphaFoldDB" id="A0A3N1GTJ7"/>
<dbReference type="InterPro" id="IPR012310">
    <property type="entry name" value="DNA_ligase_ATP-dep_cent"/>
</dbReference>
<dbReference type="Gene3D" id="3.30.470.30">
    <property type="entry name" value="DNA ligase/mRNA capping enzyme"/>
    <property type="match status" value="1"/>
</dbReference>
<dbReference type="CDD" id="cd07905">
    <property type="entry name" value="Adenylation_DNA_ligase_LigC"/>
    <property type="match status" value="1"/>
</dbReference>
<protein>
    <submittedName>
        <fullName evidence="6">ATP-dependent DNA ligase</fullName>
    </submittedName>
</protein>
<dbReference type="Gene3D" id="2.40.50.140">
    <property type="entry name" value="Nucleic acid-binding proteins"/>
    <property type="match status" value="1"/>
</dbReference>
<evidence type="ECO:0000256" key="2">
    <source>
        <dbReference type="ARBA" id="ARBA00022598"/>
    </source>
</evidence>
<keyword evidence="2 6" id="KW-0436">Ligase</keyword>
<dbReference type="GO" id="GO:0003910">
    <property type="term" value="F:DNA ligase (ATP) activity"/>
    <property type="evidence" value="ECO:0007669"/>
    <property type="project" value="UniProtKB-EC"/>
</dbReference>
<dbReference type="RefSeq" id="WP_211277835.1">
    <property type="nucleotide sequence ID" value="NZ_RJKL01000001.1"/>
</dbReference>
<dbReference type="PANTHER" id="PTHR45674:SF4">
    <property type="entry name" value="DNA LIGASE 1"/>
    <property type="match status" value="1"/>
</dbReference>
<feature type="domain" description="ATP-dependent DNA ligase family profile" evidence="5">
    <location>
        <begin position="109"/>
        <end position="233"/>
    </location>
</feature>
<evidence type="ECO:0000256" key="1">
    <source>
        <dbReference type="ARBA" id="ARBA00007572"/>
    </source>
</evidence>
<dbReference type="GO" id="GO:0005524">
    <property type="term" value="F:ATP binding"/>
    <property type="evidence" value="ECO:0007669"/>
    <property type="project" value="InterPro"/>
</dbReference>
<comment type="caution">
    <text evidence="6">The sequence shown here is derived from an EMBL/GenBank/DDBJ whole genome shotgun (WGS) entry which is preliminary data.</text>
</comment>
<dbReference type="InterPro" id="IPR012340">
    <property type="entry name" value="NA-bd_OB-fold"/>
</dbReference>
<proteinExistence type="inferred from homology"/>
<feature type="region of interest" description="Disordered" evidence="4">
    <location>
        <begin position="322"/>
        <end position="341"/>
    </location>
</feature>
<comment type="similarity">
    <text evidence="1">Belongs to the ATP-dependent DNA ligase family.</text>
</comment>
<dbReference type="PANTHER" id="PTHR45674">
    <property type="entry name" value="DNA LIGASE 1/3 FAMILY MEMBER"/>
    <property type="match status" value="1"/>
</dbReference>
<evidence type="ECO:0000256" key="3">
    <source>
        <dbReference type="ARBA" id="ARBA00034003"/>
    </source>
</evidence>
<dbReference type="InterPro" id="IPR050191">
    <property type="entry name" value="ATP-dep_DNA_ligase"/>
</dbReference>
<dbReference type="SUPFAM" id="SSF56091">
    <property type="entry name" value="DNA ligase/mRNA capping enzyme, catalytic domain"/>
    <property type="match status" value="1"/>
</dbReference>
<comment type="catalytic activity">
    <reaction evidence="3">
        <text>ATP + (deoxyribonucleotide)n-3'-hydroxyl + 5'-phospho-(deoxyribonucleotide)m = (deoxyribonucleotide)n+m + AMP + diphosphate.</text>
        <dbReference type="EC" id="6.5.1.1"/>
    </reaction>
</comment>
<evidence type="ECO:0000256" key="4">
    <source>
        <dbReference type="SAM" id="MobiDB-lite"/>
    </source>
</evidence>
<accession>A0A3N1GTJ7</accession>
<gene>
    <name evidence="6" type="ORF">EDD30_6629</name>
</gene>
<reference evidence="6 7" key="1">
    <citation type="submission" date="2018-11" db="EMBL/GenBank/DDBJ databases">
        <title>Sequencing the genomes of 1000 actinobacteria strains.</title>
        <authorList>
            <person name="Klenk H.-P."/>
        </authorList>
    </citation>
    <scope>NUCLEOTIDE SEQUENCE [LARGE SCALE GENOMIC DNA]</scope>
    <source>
        <strain evidence="6 7">DSM 43634</strain>
    </source>
</reference>
<sequence>MLRPPIAPMRAVGVPELPEPGMCRGGCSYEIKFDGFRCLAFTRPGGVYLQSRQAKDLTPYFPEIAAAVAAALPPDTVVDGEMIIFDPQVGRTSFSALLGRITAGRRLPAEIARRPASLVLFDVLAAAGEDLTGRPLRERRAHLEALLADAPPALVLCPQTTDVELARAWFDEYHVTGAEGLVVKDLASPYRAGRAGAWWKVKRRVTTEAIVGGVIGATDDPRALLLGRLDRGRLRYVGRTVPLALSQRQEAARLLTAADGEHPWPNPLPAAWIGQLDQREPQPYAQVEPLLVAEIVVDQAYEYGRFRHAVRHLRIRADLDPGDVEQWRPSPPDPGARQSAD</sequence>
<dbReference type="Proteomes" id="UP000271683">
    <property type="component" value="Unassembled WGS sequence"/>
</dbReference>
<organism evidence="6 7">
    <name type="scientific">Couchioplanes caeruleus</name>
    <dbReference type="NCBI Taxonomy" id="56438"/>
    <lineage>
        <taxon>Bacteria</taxon>
        <taxon>Bacillati</taxon>
        <taxon>Actinomycetota</taxon>
        <taxon>Actinomycetes</taxon>
        <taxon>Micromonosporales</taxon>
        <taxon>Micromonosporaceae</taxon>
        <taxon>Couchioplanes</taxon>
    </lineage>
</organism>
<dbReference type="GO" id="GO:0006281">
    <property type="term" value="P:DNA repair"/>
    <property type="evidence" value="ECO:0007669"/>
    <property type="project" value="InterPro"/>
</dbReference>
<dbReference type="Pfam" id="PF01068">
    <property type="entry name" value="DNA_ligase_A_M"/>
    <property type="match status" value="1"/>
</dbReference>
<dbReference type="GO" id="GO:0006310">
    <property type="term" value="P:DNA recombination"/>
    <property type="evidence" value="ECO:0007669"/>
    <property type="project" value="InterPro"/>
</dbReference>
<dbReference type="EMBL" id="RJKL01000001">
    <property type="protein sequence ID" value="ROP33613.1"/>
    <property type="molecule type" value="Genomic_DNA"/>
</dbReference>